<protein>
    <recommendedName>
        <fullName evidence="3">beta-N-acetylhexosaminidase</fullName>
        <ecNumber evidence="3">3.2.1.52</ecNumber>
    </recommendedName>
</protein>
<organism evidence="9 10">
    <name type="scientific">Marihabitans asiaticum</name>
    <dbReference type="NCBI Taxonomy" id="415218"/>
    <lineage>
        <taxon>Bacteria</taxon>
        <taxon>Bacillati</taxon>
        <taxon>Actinomycetota</taxon>
        <taxon>Actinomycetes</taxon>
        <taxon>Micrococcales</taxon>
        <taxon>Intrasporangiaceae</taxon>
        <taxon>Marihabitans</taxon>
    </lineage>
</organism>
<keyword evidence="10" id="KW-1185">Reference proteome</keyword>
<dbReference type="Pfam" id="PF00933">
    <property type="entry name" value="Glyco_hydro_3"/>
    <property type="match status" value="1"/>
</dbReference>
<dbReference type="InterPro" id="IPR001764">
    <property type="entry name" value="Glyco_hydro_3_N"/>
</dbReference>
<sequence length="403" mass="40651">MDAVTSPLRSLPLGAVLALAACSGSTPAAETPSSSSAPSPSAAESSTSTQAQGPSECVSSVSEAMTPEQRAGQLLMVALTPQMGQDGLDAQLADGLGNMLYLGGWEGRSRVAEASAHLQEGAPTVDGTTIGMLIAADQEGGEVQQLTGEGFSTIPSGVEQGGLGSEELIASALTWGNELGAAGVNVNLAPTADTVPEEIGKSNAPIGQYGRQYGSTPAAAGQGAASFAAGMHAAGVMPTAKHFPGIGRITGNTDATAEGITDEEASTDDPHLAPFATVIKAAPTLVMVGSARYPQIDEANQAPFSEAIVTDLLREQLGFDGVVITDDVGVAKAVADVPVAERATRFLAAGGDIVLTADATQTATMQGAIVDRAKGDEEFAGKVEDSLTRVLTLKESMGLLRCG</sequence>
<keyword evidence="7" id="KW-0732">Signal</keyword>
<evidence type="ECO:0000256" key="3">
    <source>
        <dbReference type="ARBA" id="ARBA00012663"/>
    </source>
</evidence>
<dbReference type="InterPro" id="IPR017853">
    <property type="entry name" value="GH"/>
</dbReference>
<feature type="compositionally biased region" description="Polar residues" evidence="6">
    <location>
        <begin position="50"/>
        <end position="63"/>
    </location>
</feature>
<evidence type="ECO:0000256" key="6">
    <source>
        <dbReference type="SAM" id="MobiDB-lite"/>
    </source>
</evidence>
<evidence type="ECO:0000256" key="5">
    <source>
        <dbReference type="ARBA" id="ARBA00023295"/>
    </source>
</evidence>
<feature type="chain" id="PRO_5022093770" description="beta-N-acetylhexosaminidase" evidence="7">
    <location>
        <begin position="29"/>
        <end position="403"/>
    </location>
</feature>
<dbReference type="GO" id="GO:0005975">
    <property type="term" value="P:carbohydrate metabolic process"/>
    <property type="evidence" value="ECO:0007669"/>
    <property type="project" value="InterPro"/>
</dbReference>
<dbReference type="PANTHER" id="PTHR30480:SF13">
    <property type="entry name" value="BETA-HEXOSAMINIDASE"/>
    <property type="match status" value="1"/>
</dbReference>
<keyword evidence="4" id="KW-0378">Hydrolase</keyword>
<evidence type="ECO:0000256" key="7">
    <source>
        <dbReference type="SAM" id="SignalP"/>
    </source>
</evidence>
<reference evidence="9 10" key="1">
    <citation type="submission" date="2019-06" db="EMBL/GenBank/DDBJ databases">
        <title>Sequencing the genomes of 1000 actinobacteria strains.</title>
        <authorList>
            <person name="Klenk H.-P."/>
        </authorList>
    </citation>
    <scope>NUCLEOTIDE SEQUENCE [LARGE SCALE GENOMIC DNA]</scope>
    <source>
        <strain evidence="9 10">DSM 18935</strain>
    </source>
</reference>
<comment type="caution">
    <text evidence="9">The sequence shown here is derived from an EMBL/GenBank/DDBJ whole genome shotgun (WGS) entry which is preliminary data.</text>
</comment>
<keyword evidence="5" id="KW-0326">Glycosidase</keyword>
<dbReference type="InterPro" id="IPR036962">
    <property type="entry name" value="Glyco_hydro_3_N_sf"/>
</dbReference>
<dbReference type="InterPro" id="IPR019800">
    <property type="entry name" value="Glyco_hydro_3_AS"/>
</dbReference>
<proteinExistence type="inferred from homology"/>
<dbReference type="GO" id="GO:0009254">
    <property type="term" value="P:peptidoglycan turnover"/>
    <property type="evidence" value="ECO:0007669"/>
    <property type="project" value="TreeGrafter"/>
</dbReference>
<name>A0A560WCZ9_9MICO</name>
<dbReference type="AlphaFoldDB" id="A0A560WCZ9"/>
<feature type="signal peptide" evidence="7">
    <location>
        <begin position="1"/>
        <end position="28"/>
    </location>
</feature>
<comment type="similarity">
    <text evidence="2">Belongs to the glycosyl hydrolase 3 family.</text>
</comment>
<dbReference type="Gene3D" id="3.20.20.300">
    <property type="entry name" value="Glycoside hydrolase, family 3, N-terminal domain"/>
    <property type="match status" value="1"/>
</dbReference>
<feature type="compositionally biased region" description="Low complexity" evidence="6">
    <location>
        <begin position="25"/>
        <end position="49"/>
    </location>
</feature>
<evidence type="ECO:0000259" key="8">
    <source>
        <dbReference type="Pfam" id="PF00933"/>
    </source>
</evidence>
<evidence type="ECO:0000256" key="4">
    <source>
        <dbReference type="ARBA" id="ARBA00022801"/>
    </source>
</evidence>
<dbReference type="EC" id="3.2.1.52" evidence="3"/>
<comment type="catalytic activity">
    <reaction evidence="1">
        <text>Hydrolysis of terminal non-reducing N-acetyl-D-hexosamine residues in N-acetyl-beta-D-hexosaminides.</text>
        <dbReference type="EC" id="3.2.1.52"/>
    </reaction>
</comment>
<gene>
    <name evidence="9" type="ORF">FB557_1080</name>
</gene>
<dbReference type="Proteomes" id="UP000315628">
    <property type="component" value="Unassembled WGS sequence"/>
</dbReference>
<evidence type="ECO:0000313" key="10">
    <source>
        <dbReference type="Proteomes" id="UP000315628"/>
    </source>
</evidence>
<dbReference type="PANTHER" id="PTHR30480">
    <property type="entry name" value="BETA-HEXOSAMINIDASE-RELATED"/>
    <property type="match status" value="1"/>
</dbReference>
<feature type="domain" description="Glycoside hydrolase family 3 N-terminal" evidence="8">
    <location>
        <begin position="125"/>
        <end position="393"/>
    </location>
</feature>
<dbReference type="PROSITE" id="PS00775">
    <property type="entry name" value="GLYCOSYL_HYDROL_F3"/>
    <property type="match status" value="1"/>
</dbReference>
<evidence type="ECO:0000313" key="9">
    <source>
        <dbReference type="EMBL" id="TWD15563.1"/>
    </source>
</evidence>
<dbReference type="EMBL" id="VIUW01000002">
    <property type="protein sequence ID" value="TWD15563.1"/>
    <property type="molecule type" value="Genomic_DNA"/>
</dbReference>
<dbReference type="InterPro" id="IPR050226">
    <property type="entry name" value="NagZ_Beta-hexosaminidase"/>
</dbReference>
<evidence type="ECO:0000256" key="1">
    <source>
        <dbReference type="ARBA" id="ARBA00001231"/>
    </source>
</evidence>
<accession>A0A560WCZ9</accession>
<dbReference type="GO" id="GO:0004563">
    <property type="term" value="F:beta-N-acetylhexosaminidase activity"/>
    <property type="evidence" value="ECO:0007669"/>
    <property type="project" value="UniProtKB-EC"/>
</dbReference>
<feature type="region of interest" description="Disordered" evidence="6">
    <location>
        <begin position="25"/>
        <end position="64"/>
    </location>
</feature>
<evidence type="ECO:0000256" key="2">
    <source>
        <dbReference type="ARBA" id="ARBA00005336"/>
    </source>
</evidence>
<dbReference type="SUPFAM" id="SSF51445">
    <property type="entry name" value="(Trans)glycosidases"/>
    <property type="match status" value="1"/>
</dbReference>